<name>A0AAD5KNF7_9FUNG</name>
<reference evidence="1" key="2">
    <citation type="submission" date="2023-02" db="EMBL/GenBank/DDBJ databases">
        <authorList>
            <consortium name="DOE Joint Genome Institute"/>
            <person name="Mondo S.J."/>
            <person name="Chang Y."/>
            <person name="Wang Y."/>
            <person name="Ahrendt S."/>
            <person name="Andreopoulos W."/>
            <person name="Barry K."/>
            <person name="Beard J."/>
            <person name="Benny G.L."/>
            <person name="Blankenship S."/>
            <person name="Bonito G."/>
            <person name="Cuomo C."/>
            <person name="Desiro A."/>
            <person name="Gervers K.A."/>
            <person name="Hundley H."/>
            <person name="Kuo A."/>
            <person name="LaButti K."/>
            <person name="Lang B.F."/>
            <person name="Lipzen A."/>
            <person name="O'Donnell K."/>
            <person name="Pangilinan J."/>
            <person name="Reynolds N."/>
            <person name="Sandor L."/>
            <person name="Smith M.W."/>
            <person name="Tsang A."/>
            <person name="Grigoriev I.V."/>
            <person name="Stajich J.E."/>
            <person name="Spatafora J.W."/>
        </authorList>
    </citation>
    <scope>NUCLEOTIDE SEQUENCE</scope>
    <source>
        <strain evidence="1">RSA 2281</strain>
    </source>
</reference>
<sequence length="159" mass="17515">MALSNPGRSSAFWLRDRFQTSVPKTSKAGELKMLLNKSQNLKVEVIDHKNIENCNNHRVAFSGSVNKQVSTATLSPYVNNELFIDGFLTEKSVFEQVSLVFINHPHHQHINKDTSALGGGGSICVVKCNNIQDPVSRVASSGLYTKLPLLHLMCINAIP</sequence>
<gene>
    <name evidence="1" type="ORF">BDA99DRAFT_532843</name>
</gene>
<evidence type="ECO:0000313" key="2">
    <source>
        <dbReference type="Proteomes" id="UP001209540"/>
    </source>
</evidence>
<reference evidence="1" key="1">
    <citation type="journal article" date="2022" name="IScience">
        <title>Evolution of zygomycete secretomes and the origins of terrestrial fungal ecologies.</title>
        <authorList>
            <person name="Chang Y."/>
            <person name="Wang Y."/>
            <person name="Mondo S."/>
            <person name="Ahrendt S."/>
            <person name="Andreopoulos W."/>
            <person name="Barry K."/>
            <person name="Beard J."/>
            <person name="Benny G.L."/>
            <person name="Blankenship S."/>
            <person name="Bonito G."/>
            <person name="Cuomo C."/>
            <person name="Desiro A."/>
            <person name="Gervers K.A."/>
            <person name="Hundley H."/>
            <person name="Kuo A."/>
            <person name="LaButti K."/>
            <person name="Lang B.F."/>
            <person name="Lipzen A."/>
            <person name="O'Donnell K."/>
            <person name="Pangilinan J."/>
            <person name="Reynolds N."/>
            <person name="Sandor L."/>
            <person name="Smith M.E."/>
            <person name="Tsang A."/>
            <person name="Grigoriev I.V."/>
            <person name="Stajich J.E."/>
            <person name="Spatafora J.W."/>
        </authorList>
    </citation>
    <scope>NUCLEOTIDE SEQUENCE</scope>
    <source>
        <strain evidence="1">RSA 2281</strain>
    </source>
</reference>
<accession>A0AAD5KNF7</accession>
<organism evidence="1 2">
    <name type="scientific">Phascolomyces articulosus</name>
    <dbReference type="NCBI Taxonomy" id="60185"/>
    <lineage>
        <taxon>Eukaryota</taxon>
        <taxon>Fungi</taxon>
        <taxon>Fungi incertae sedis</taxon>
        <taxon>Mucoromycota</taxon>
        <taxon>Mucoromycotina</taxon>
        <taxon>Mucoromycetes</taxon>
        <taxon>Mucorales</taxon>
        <taxon>Lichtheimiaceae</taxon>
        <taxon>Phascolomyces</taxon>
    </lineage>
</organism>
<protein>
    <submittedName>
        <fullName evidence="1">Uncharacterized protein</fullName>
    </submittedName>
</protein>
<dbReference type="Proteomes" id="UP001209540">
    <property type="component" value="Unassembled WGS sequence"/>
</dbReference>
<dbReference type="AlphaFoldDB" id="A0AAD5KNF7"/>
<evidence type="ECO:0000313" key="1">
    <source>
        <dbReference type="EMBL" id="KAI9275896.1"/>
    </source>
</evidence>
<dbReference type="EMBL" id="JAIXMP010000003">
    <property type="protein sequence ID" value="KAI9275896.1"/>
    <property type="molecule type" value="Genomic_DNA"/>
</dbReference>
<comment type="caution">
    <text evidence="1">The sequence shown here is derived from an EMBL/GenBank/DDBJ whole genome shotgun (WGS) entry which is preliminary data.</text>
</comment>
<proteinExistence type="predicted"/>
<keyword evidence="2" id="KW-1185">Reference proteome</keyword>